<dbReference type="STRING" id="497964.CfE428DRAFT_2438"/>
<gene>
    <name evidence="1" type="ORF">CfE428DRAFT_2438</name>
</gene>
<reference evidence="1 2" key="1">
    <citation type="journal article" date="2011" name="J. Bacteriol.">
        <title>Genome sequence of Chthoniobacter flavus Ellin428, an aerobic heterotrophic soil bacterium.</title>
        <authorList>
            <person name="Kant R."/>
            <person name="van Passel M.W."/>
            <person name="Palva A."/>
            <person name="Lucas S."/>
            <person name="Lapidus A."/>
            <person name="Glavina Del Rio T."/>
            <person name="Dalin E."/>
            <person name="Tice H."/>
            <person name="Bruce D."/>
            <person name="Goodwin L."/>
            <person name="Pitluck S."/>
            <person name="Larimer F.W."/>
            <person name="Land M.L."/>
            <person name="Hauser L."/>
            <person name="Sangwan P."/>
            <person name="de Vos W.M."/>
            <person name="Janssen P.H."/>
            <person name="Smidt H."/>
        </authorList>
    </citation>
    <scope>NUCLEOTIDE SEQUENCE [LARGE SCALE GENOMIC DNA]</scope>
    <source>
        <strain evidence="1 2">Ellin428</strain>
    </source>
</reference>
<evidence type="ECO:0000313" key="2">
    <source>
        <dbReference type="Proteomes" id="UP000005824"/>
    </source>
</evidence>
<dbReference type="Pfam" id="PF08819">
    <property type="entry name" value="DUF1802"/>
    <property type="match status" value="1"/>
</dbReference>
<evidence type="ECO:0008006" key="3">
    <source>
        <dbReference type="Google" id="ProtNLM"/>
    </source>
</evidence>
<dbReference type="EMBL" id="ABVL01000006">
    <property type="protein sequence ID" value="EDY19849.1"/>
    <property type="molecule type" value="Genomic_DNA"/>
</dbReference>
<organism evidence="1 2">
    <name type="scientific">Chthoniobacter flavus Ellin428</name>
    <dbReference type="NCBI Taxonomy" id="497964"/>
    <lineage>
        <taxon>Bacteria</taxon>
        <taxon>Pseudomonadati</taxon>
        <taxon>Verrucomicrobiota</taxon>
        <taxon>Spartobacteria</taxon>
        <taxon>Chthoniobacterales</taxon>
        <taxon>Chthoniobacteraceae</taxon>
        <taxon>Chthoniobacter</taxon>
    </lineage>
</organism>
<dbReference type="Proteomes" id="UP000005824">
    <property type="component" value="Unassembled WGS sequence"/>
</dbReference>
<sequence length="188" mass="21566">MFFALLNFAMFAFKEWTLICEALGRGDQSIIIRKGGIAEGRDGFRFKHADFLLFPTLFHEQVAKLKLPLATPLPKAREDGQHEVSFAVHVEWTRAITDWEKVKAFAPFHLWTEAEIEKRYRQDDEPGVSLAFVRVHRLSQPLVFPDLPKYGGCRSWIEVPDLPEDTSLIPILNDATHSAHEKEIRAVL</sequence>
<evidence type="ECO:0000313" key="1">
    <source>
        <dbReference type="EMBL" id="EDY19849.1"/>
    </source>
</evidence>
<proteinExistence type="predicted"/>
<dbReference type="InParanoid" id="B4D0I7"/>
<dbReference type="AlphaFoldDB" id="B4D0I7"/>
<name>B4D0I7_9BACT</name>
<dbReference type="InterPro" id="IPR014923">
    <property type="entry name" value="DUF1802"/>
</dbReference>
<accession>B4D0I7</accession>
<protein>
    <recommendedName>
        <fullName evidence="3">DUF1802 family protein</fullName>
    </recommendedName>
</protein>
<dbReference type="eggNOG" id="COG4293">
    <property type="taxonomic scope" value="Bacteria"/>
</dbReference>
<keyword evidence="2" id="KW-1185">Reference proteome</keyword>
<comment type="caution">
    <text evidence="1">The sequence shown here is derived from an EMBL/GenBank/DDBJ whole genome shotgun (WGS) entry which is preliminary data.</text>
</comment>